<evidence type="ECO:0000313" key="2">
    <source>
        <dbReference type="Proteomes" id="UP000175707"/>
    </source>
</evidence>
<dbReference type="GeneID" id="92932557"/>
<name>A0A1E7YWH3_9PROT</name>
<gene>
    <name evidence="1" type="ORF">BAE30_07455</name>
</gene>
<dbReference type="AlphaFoldDB" id="A0A1E7YWH3"/>
<dbReference type="EMBL" id="LZYH01000500">
    <property type="protein sequence ID" value="OFC60698.1"/>
    <property type="molecule type" value="Genomic_DNA"/>
</dbReference>
<dbReference type="Proteomes" id="UP000175707">
    <property type="component" value="Unassembled WGS sequence"/>
</dbReference>
<dbReference type="Pfam" id="PF05258">
    <property type="entry name" value="DciA"/>
    <property type="match status" value="1"/>
</dbReference>
<proteinExistence type="predicted"/>
<evidence type="ECO:0000313" key="1">
    <source>
        <dbReference type="EMBL" id="OFC60698.1"/>
    </source>
</evidence>
<protein>
    <recommendedName>
        <fullName evidence="3">DUF721 domain-containing protein</fullName>
    </recommendedName>
</protein>
<accession>A0A1E7YWH3</accession>
<evidence type="ECO:0008006" key="3">
    <source>
        <dbReference type="Google" id="ProtNLM"/>
    </source>
</evidence>
<dbReference type="RefSeq" id="WP_038472308.1">
    <property type="nucleotide sequence ID" value="NZ_CP026328.2"/>
</dbReference>
<dbReference type="InterPro" id="IPR007922">
    <property type="entry name" value="DciA-like"/>
</dbReference>
<comment type="caution">
    <text evidence="1">The sequence shown here is derived from an EMBL/GenBank/DDBJ whole genome shotgun (WGS) entry which is preliminary data.</text>
</comment>
<organism evidence="1 2">
    <name type="scientific">Acidithiobacillus caldus</name>
    <dbReference type="NCBI Taxonomy" id="33059"/>
    <lineage>
        <taxon>Bacteria</taxon>
        <taxon>Pseudomonadati</taxon>
        <taxon>Pseudomonadota</taxon>
        <taxon>Acidithiobacillia</taxon>
        <taxon>Acidithiobacillales</taxon>
        <taxon>Acidithiobacillaceae</taxon>
        <taxon>Acidithiobacillus</taxon>
    </lineage>
</organism>
<reference evidence="1 2" key="1">
    <citation type="submission" date="2016-06" db="EMBL/GenBank/DDBJ databases">
        <title>Gene turnover analysis identifies the evolutionary adaptation of the extremophile Acidithiobacillus caldus.</title>
        <authorList>
            <person name="Zhang X."/>
        </authorList>
    </citation>
    <scope>NUCLEOTIDE SEQUENCE [LARGE SCALE GENOMIC DNA]</scope>
    <source>
        <strain evidence="1 2">S1</strain>
    </source>
</reference>
<sequence>MDKRGQPRRLGESWAGTSALSVLQRAQALRARQLDWNALLPVELQERAWLVDWQSGCLRVMCPGAAWLRLLKRQQKTILRRWNQRYPDSAVTDLQAWIHPWPLAAQRPPPPRPAPIRLTQPPAAIATLARDLDGELGAALGRLYRTLASQAETGTADSTKEKGALASEE</sequence>